<comment type="pathway">
    <text evidence="5">Amino-acid biosynthesis; L-arginine biosynthesis; N(2)-acetyl-L-ornithine from L-glutamate: step 4/4.</text>
</comment>
<dbReference type="GO" id="GO:0003992">
    <property type="term" value="F:N2-acetyl-L-ornithine:2-oxoglutarate 5-aminotransferase activity"/>
    <property type="evidence" value="ECO:0007669"/>
    <property type="project" value="UniProtKB-UniRule"/>
</dbReference>
<dbReference type="Gene3D" id="3.40.640.10">
    <property type="entry name" value="Type I PLP-dependent aspartate aminotransferase-like (Major domain)"/>
    <property type="match status" value="1"/>
</dbReference>
<dbReference type="GO" id="GO:0005737">
    <property type="term" value="C:cytoplasm"/>
    <property type="evidence" value="ECO:0007669"/>
    <property type="project" value="UniProtKB-SubCell"/>
</dbReference>
<dbReference type="NCBIfam" id="NF002325">
    <property type="entry name" value="PRK01278.1"/>
    <property type="match status" value="1"/>
</dbReference>
<reference evidence="6" key="1">
    <citation type="submission" date="2020-10" db="EMBL/GenBank/DDBJ databases">
        <authorList>
            <person name="Gilroy R."/>
        </authorList>
    </citation>
    <scope>NUCLEOTIDE SEQUENCE</scope>
    <source>
        <strain evidence="6">CHK123-3438</strain>
    </source>
</reference>
<dbReference type="CDD" id="cd00610">
    <property type="entry name" value="OAT_like"/>
    <property type="match status" value="1"/>
</dbReference>
<evidence type="ECO:0000256" key="5">
    <source>
        <dbReference type="HAMAP-Rule" id="MF_01107"/>
    </source>
</evidence>
<dbReference type="Proteomes" id="UP000886860">
    <property type="component" value="Unassembled WGS sequence"/>
</dbReference>
<keyword evidence="5" id="KW-0963">Cytoplasm</keyword>
<evidence type="ECO:0000313" key="7">
    <source>
        <dbReference type="Proteomes" id="UP000886860"/>
    </source>
</evidence>
<evidence type="ECO:0000256" key="3">
    <source>
        <dbReference type="ARBA" id="ARBA00022679"/>
    </source>
</evidence>
<reference evidence="6" key="2">
    <citation type="journal article" date="2021" name="PeerJ">
        <title>Extensive microbial diversity within the chicken gut microbiome revealed by metagenomics and culture.</title>
        <authorList>
            <person name="Gilroy R."/>
            <person name="Ravi A."/>
            <person name="Getino M."/>
            <person name="Pursley I."/>
            <person name="Horton D.L."/>
            <person name="Alikhan N.F."/>
            <person name="Baker D."/>
            <person name="Gharbi K."/>
            <person name="Hall N."/>
            <person name="Watson M."/>
            <person name="Adriaenssens E.M."/>
            <person name="Foster-Nyarko E."/>
            <person name="Jarju S."/>
            <person name="Secka A."/>
            <person name="Antonio M."/>
            <person name="Oren A."/>
            <person name="Chaudhuri R.R."/>
            <person name="La Ragione R."/>
            <person name="Hildebrand F."/>
            <person name="Pallen M.J."/>
        </authorList>
    </citation>
    <scope>NUCLEOTIDE SEQUENCE</scope>
    <source>
        <strain evidence="6">CHK123-3438</strain>
    </source>
</reference>
<sequence>MKKHKENWIAEGEDAFYKTYNRYPVVFDRGEGLYLYDSEGEKYLDFYGGIAVNALGYADEEYTAALKEQAEKLLHISNYFYNIPSIEAGQKLLKASGMDKVFFTNSGTEAVEGALKIARRYGYDKDGSHDHEIIAMKNSFHGRSLGALSVTGNDHYQEPFKPLIPGIRFGEFNNLDSVKALFNEKTCAVIMETIQGEGGIYPATQEFLEGVRALCDEHDALLILDEIQCGMGRTGAMFAWQKYGVKPDVMTVAKALGNGVPIGAFLAWGKASACLVPGDHGTTYGGNPFVCAAAAKVLDIFESRNLTAHAEEMGAYLWEKLEELKKSFPQICDHRGMGLIQGLEFSVPVGPIVSNALLKQKLVLITAGNKVIRFVPPLIIRKEHVDEMAEKLRKAIEETQEKGNV</sequence>
<feature type="modified residue" description="N6-(pyridoxal phosphate)lysine" evidence="5">
    <location>
        <position position="254"/>
    </location>
</feature>
<organism evidence="6 7">
    <name type="scientific">Candidatus Caccovicinus merdipullorum</name>
    <dbReference type="NCBI Taxonomy" id="2840724"/>
    <lineage>
        <taxon>Bacteria</taxon>
        <taxon>Bacillati</taxon>
        <taxon>Bacillota</taxon>
        <taxon>Clostridia</taxon>
        <taxon>Eubacteriales</taxon>
        <taxon>Candidatus Caccovicinus</taxon>
    </lineage>
</organism>
<dbReference type="EMBL" id="DVKS01000043">
    <property type="protein sequence ID" value="HIT40944.1"/>
    <property type="molecule type" value="Genomic_DNA"/>
</dbReference>
<dbReference type="HAMAP" id="MF_01107">
    <property type="entry name" value="ArgD_aminotrans_3"/>
    <property type="match status" value="1"/>
</dbReference>
<dbReference type="GO" id="GO:0006526">
    <property type="term" value="P:L-arginine biosynthetic process"/>
    <property type="evidence" value="ECO:0007669"/>
    <property type="project" value="UniProtKB-UniRule"/>
</dbReference>
<dbReference type="AlphaFoldDB" id="A0A9D1KEK8"/>
<keyword evidence="3 5" id="KW-0808">Transferase</keyword>
<feature type="binding site" evidence="5">
    <location>
        <position position="140"/>
    </location>
    <ligand>
        <name>pyridoxal 5'-phosphate</name>
        <dbReference type="ChEBI" id="CHEBI:597326"/>
    </ligand>
</feature>
<protein>
    <recommendedName>
        <fullName evidence="5">Acetylornithine aminotransferase</fullName>
        <shortName evidence="5">ACOAT</shortName>
        <ecNumber evidence="5">2.6.1.11</ecNumber>
    </recommendedName>
</protein>
<dbReference type="InterPro" id="IPR015422">
    <property type="entry name" value="PyrdxlP-dep_Trfase_small"/>
</dbReference>
<feature type="binding site" evidence="5">
    <location>
        <position position="283"/>
    </location>
    <ligand>
        <name>pyridoxal 5'-phosphate</name>
        <dbReference type="ChEBI" id="CHEBI:597326"/>
    </ligand>
</feature>
<dbReference type="InterPro" id="IPR015424">
    <property type="entry name" value="PyrdxlP-dep_Trfase"/>
</dbReference>
<dbReference type="PIRSF" id="PIRSF000521">
    <property type="entry name" value="Transaminase_4ab_Lys_Orn"/>
    <property type="match status" value="1"/>
</dbReference>
<comment type="similarity">
    <text evidence="5">Belongs to the class-III pyridoxal-phosphate-dependent aminotransferase family. ArgD subfamily.</text>
</comment>
<dbReference type="InterPro" id="IPR004636">
    <property type="entry name" value="AcOrn/SuccOrn_fam"/>
</dbReference>
<dbReference type="Gene3D" id="3.90.1150.10">
    <property type="entry name" value="Aspartate Aminotransferase, domain 1"/>
    <property type="match status" value="1"/>
</dbReference>
<dbReference type="SUPFAM" id="SSF53383">
    <property type="entry name" value="PLP-dependent transferases"/>
    <property type="match status" value="1"/>
</dbReference>
<keyword evidence="5" id="KW-0055">Arginine biosynthesis</keyword>
<dbReference type="Pfam" id="PF00202">
    <property type="entry name" value="Aminotran_3"/>
    <property type="match status" value="1"/>
</dbReference>
<dbReference type="InterPro" id="IPR015421">
    <property type="entry name" value="PyrdxlP-dep_Trfase_major"/>
</dbReference>
<dbReference type="EC" id="2.6.1.11" evidence="5"/>
<accession>A0A9D1KEK8</accession>
<feature type="binding site" evidence="5">
    <location>
        <begin position="107"/>
        <end position="108"/>
    </location>
    <ligand>
        <name>pyridoxal 5'-phosphate</name>
        <dbReference type="ChEBI" id="CHEBI:597326"/>
    </ligand>
</feature>
<dbReference type="PANTHER" id="PTHR11986:SF79">
    <property type="entry name" value="ACETYLORNITHINE AMINOTRANSFERASE, MITOCHONDRIAL"/>
    <property type="match status" value="1"/>
</dbReference>
<dbReference type="PROSITE" id="PS00600">
    <property type="entry name" value="AA_TRANSFER_CLASS_3"/>
    <property type="match status" value="1"/>
</dbReference>
<dbReference type="PANTHER" id="PTHR11986">
    <property type="entry name" value="AMINOTRANSFERASE CLASS III"/>
    <property type="match status" value="1"/>
</dbReference>
<comment type="miscellaneous">
    <text evidence="5">May also have succinyldiaminopimelate aminotransferase activity, thus carrying out the corresponding step in lysine biosynthesis.</text>
</comment>
<gene>
    <name evidence="5" type="primary">argD</name>
    <name evidence="6" type="ORF">IAB60_02405</name>
</gene>
<evidence type="ECO:0000256" key="2">
    <source>
        <dbReference type="ARBA" id="ARBA00022605"/>
    </source>
</evidence>
<feature type="binding site" evidence="5">
    <location>
        <position position="143"/>
    </location>
    <ligand>
        <name>N(2)-acetyl-L-ornithine</name>
        <dbReference type="ChEBI" id="CHEBI:57805"/>
    </ligand>
</feature>
<feature type="binding site" evidence="5">
    <location>
        <position position="282"/>
    </location>
    <ligand>
        <name>N(2)-acetyl-L-ornithine</name>
        <dbReference type="ChEBI" id="CHEBI:57805"/>
    </ligand>
</feature>
<comment type="caution">
    <text evidence="6">The sequence shown here is derived from an EMBL/GenBank/DDBJ whole genome shotgun (WGS) entry which is preliminary data.</text>
</comment>
<proteinExistence type="inferred from homology"/>
<keyword evidence="1 5" id="KW-0032">Aminotransferase</keyword>
<evidence type="ECO:0000313" key="6">
    <source>
        <dbReference type="EMBL" id="HIT40944.1"/>
    </source>
</evidence>
<comment type="subcellular location">
    <subcellularLocation>
        <location evidence="5">Cytoplasm</location>
    </subcellularLocation>
</comment>
<keyword evidence="4 5" id="KW-0663">Pyridoxal phosphate</keyword>
<keyword evidence="2 5" id="KW-0028">Amino-acid biosynthesis</keyword>
<dbReference type="GO" id="GO:0030170">
    <property type="term" value="F:pyridoxal phosphate binding"/>
    <property type="evidence" value="ECO:0007669"/>
    <property type="project" value="InterPro"/>
</dbReference>
<comment type="catalytic activity">
    <reaction evidence="5">
        <text>N(2)-acetyl-L-ornithine + 2-oxoglutarate = N-acetyl-L-glutamate 5-semialdehyde + L-glutamate</text>
        <dbReference type="Rhea" id="RHEA:18049"/>
        <dbReference type="ChEBI" id="CHEBI:16810"/>
        <dbReference type="ChEBI" id="CHEBI:29123"/>
        <dbReference type="ChEBI" id="CHEBI:29985"/>
        <dbReference type="ChEBI" id="CHEBI:57805"/>
        <dbReference type="EC" id="2.6.1.11"/>
    </reaction>
</comment>
<evidence type="ECO:0000256" key="1">
    <source>
        <dbReference type="ARBA" id="ARBA00022576"/>
    </source>
</evidence>
<dbReference type="InterPro" id="IPR050103">
    <property type="entry name" value="Class-III_PLP-dep_AT"/>
</dbReference>
<dbReference type="FunFam" id="3.40.640.10:FF:000004">
    <property type="entry name" value="Acetylornithine aminotransferase"/>
    <property type="match status" value="1"/>
</dbReference>
<name>A0A9D1KEK8_9FIRM</name>
<evidence type="ECO:0000256" key="4">
    <source>
        <dbReference type="ARBA" id="ARBA00022898"/>
    </source>
</evidence>
<dbReference type="InterPro" id="IPR049704">
    <property type="entry name" value="Aminotrans_3_PPA_site"/>
</dbReference>
<comment type="cofactor">
    <cofactor evidence="5">
        <name>pyridoxal 5'-phosphate</name>
        <dbReference type="ChEBI" id="CHEBI:597326"/>
    </cofactor>
    <text evidence="5">Binds 1 pyridoxal phosphate per subunit.</text>
</comment>
<feature type="binding site" evidence="5">
    <location>
        <begin position="225"/>
        <end position="228"/>
    </location>
    <ligand>
        <name>pyridoxal 5'-phosphate</name>
        <dbReference type="ChEBI" id="CHEBI:597326"/>
    </ligand>
</feature>
<dbReference type="InterPro" id="IPR005814">
    <property type="entry name" value="Aminotrans_3"/>
</dbReference>
<dbReference type="NCBIfam" id="TIGR00707">
    <property type="entry name" value="argD"/>
    <property type="match status" value="1"/>
</dbReference>
<comment type="subunit">
    <text evidence="5">Homodimer.</text>
</comment>
<dbReference type="GO" id="GO:0042802">
    <property type="term" value="F:identical protein binding"/>
    <property type="evidence" value="ECO:0007669"/>
    <property type="project" value="TreeGrafter"/>
</dbReference>